<feature type="region of interest" description="Disordered" evidence="1">
    <location>
        <begin position="1"/>
        <end position="34"/>
    </location>
</feature>
<gene>
    <name evidence="2" type="ORF">KIW84_035665</name>
</gene>
<keyword evidence="3" id="KW-1185">Reference proteome</keyword>
<reference evidence="2 3" key="1">
    <citation type="journal article" date="2022" name="Nat. Genet.">
        <title>Improved pea reference genome and pan-genome highlight genomic features and evolutionary characteristics.</title>
        <authorList>
            <person name="Yang T."/>
            <person name="Liu R."/>
            <person name="Luo Y."/>
            <person name="Hu S."/>
            <person name="Wang D."/>
            <person name="Wang C."/>
            <person name="Pandey M.K."/>
            <person name="Ge S."/>
            <person name="Xu Q."/>
            <person name="Li N."/>
            <person name="Li G."/>
            <person name="Huang Y."/>
            <person name="Saxena R.K."/>
            <person name="Ji Y."/>
            <person name="Li M."/>
            <person name="Yan X."/>
            <person name="He Y."/>
            <person name="Liu Y."/>
            <person name="Wang X."/>
            <person name="Xiang C."/>
            <person name="Varshney R.K."/>
            <person name="Ding H."/>
            <person name="Gao S."/>
            <person name="Zong X."/>
        </authorList>
    </citation>
    <scope>NUCLEOTIDE SEQUENCE [LARGE SCALE GENOMIC DNA]</scope>
    <source>
        <strain evidence="2 3">cv. Zhongwan 6</strain>
    </source>
</reference>
<sequence>MSKASELTPRKSYKDQVALTPSKDRVTHANSRKRSSDVIIDANPIFVVLGLQKLPSEVKNVESSIAEKKPHTMTSLYLEPIKTPNVEPDVVTSAKGHVIANVVGSVGTSENLPLKL</sequence>
<evidence type="ECO:0000256" key="1">
    <source>
        <dbReference type="SAM" id="MobiDB-lite"/>
    </source>
</evidence>
<protein>
    <submittedName>
        <fullName evidence="2">Uncharacterized protein</fullName>
    </submittedName>
</protein>
<accession>A0A9D4Y3A8</accession>
<dbReference type="EMBL" id="JAMSHJ010000003">
    <property type="protein sequence ID" value="KAI5431562.1"/>
    <property type="molecule type" value="Genomic_DNA"/>
</dbReference>
<name>A0A9D4Y3A8_PEA</name>
<evidence type="ECO:0000313" key="2">
    <source>
        <dbReference type="EMBL" id="KAI5431562.1"/>
    </source>
</evidence>
<proteinExistence type="predicted"/>
<dbReference type="Gramene" id="Psat03G0566500-T1">
    <property type="protein sequence ID" value="KAI5431562.1"/>
    <property type="gene ID" value="KIW84_035665"/>
</dbReference>
<organism evidence="2 3">
    <name type="scientific">Pisum sativum</name>
    <name type="common">Garden pea</name>
    <name type="synonym">Lathyrus oleraceus</name>
    <dbReference type="NCBI Taxonomy" id="3888"/>
    <lineage>
        <taxon>Eukaryota</taxon>
        <taxon>Viridiplantae</taxon>
        <taxon>Streptophyta</taxon>
        <taxon>Embryophyta</taxon>
        <taxon>Tracheophyta</taxon>
        <taxon>Spermatophyta</taxon>
        <taxon>Magnoliopsida</taxon>
        <taxon>eudicotyledons</taxon>
        <taxon>Gunneridae</taxon>
        <taxon>Pentapetalae</taxon>
        <taxon>rosids</taxon>
        <taxon>fabids</taxon>
        <taxon>Fabales</taxon>
        <taxon>Fabaceae</taxon>
        <taxon>Papilionoideae</taxon>
        <taxon>50 kb inversion clade</taxon>
        <taxon>NPAAA clade</taxon>
        <taxon>Hologalegina</taxon>
        <taxon>IRL clade</taxon>
        <taxon>Fabeae</taxon>
        <taxon>Lathyrus</taxon>
    </lineage>
</organism>
<dbReference type="Proteomes" id="UP001058974">
    <property type="component" value="Chromosome 3"/>
</dbReference>
<dbReference type="AlphaFoldDB" id="A0A9D4Y3A8"/>
<comment type="caution">
    <text evidence="2">The sequence shown here is derived from an EMBL/GenBank/DDBJ whole genome shotgun (WGS) entry which is preliminary data.</text>
</comment>
<evidence type="ECO:0000313" key="3">
    <source>
        <dbReference type="Proteomes" id="UP001058974"/>
    </source>
</evidence>